<dbReference type="InterPro" id="IPR013783">
    <property type="entry name" value="Ig-like_fold"/>
</dbReference>
<keyword evidence="2" id="KW-0378">Hydrolase</keyword>
<dbReference type="AlphaFoldDB" id="A0A5C5ZJD6"/>
<feature type="domain" description="PKD" evidence="1">
    <location>
        <begin position="824"/>
        <end position="883"/>
    </location>
</feature>
<dbReference type="GO" id="GO:0031410">
    <property type="term" value="C:cytoplasmic vesicle"/>
    <property type="evidence" value="ECO:0007669"/>
    <property type="project" value="TreeGrafter"/>
</dbReference>
<dbReference type="GO" id="GO:0000272">
    <property type="term" value="P:polysaccharide catabolic process"/>
    <property type="evidence" value="ECO:0007669"/>
    <property type="project" value="InterPro"/>
</dbReference>
<dbReference type="SMART" id="SM00089">
    <property type="entry name" value="PKD"/>
    <property type="match status" value="5"/>
</dbReference>
<dbReference type="SUPFAM" id="SSF63446">
    <property type="entry name" value="Type I dockerin domain"/>
    <property type="match status" value="1"/>
</dbReference>
<dbReference type="PANTHER" id="PTHR46182">
    <property type="entry name" value="FI19480P1"/>
    <property type="match status" value="1"/>
</dbReference>
<dbReference type="SUPFAM" id="SSF101898">
    <property type="entry name" value="NHL repeat"/>
    <property type="match status" value="1"/>
</dbReference>
<dbReference type="InterPro" id="IPR035986">
    <property type="entry name" value="PKD_dom_sf"/>
</dbReference>
<keyword evidence="3" id="KW-1185">Reference proteome</keyword>
<dbReference type="SUPFAM" id="SSF49299">
    <property type="entry name" value="PKD domain"/>
    <property type="match status" value="5"/>
</dbReference>
<dbReference type="GO" id="GO:0016020">
    <property type="term" value="C:membrane"/>
    <property type="evidence" value="ECO:0007669"/>
    <property type="project" value="TreeGrafter"/>
</dbReference>
<dbReference type="OrthoDB" id="292920at2"/>
<feature type="domain" description="PKD" evidence="1">
    <location>
        <begin position="704"/>
        <end position="777"/>
    </location>
</feature>
<proteinExistence type="predicted"/>
<dbReference type="SUPFAM" id="SSF63829">
    <property type="entry name" value="Calcium-dependent phosphotriesterase"/>
    <property type="match status" value="1"/>
</dbReference>
<evidence type="ECO:0000313" key="2">
    <source>
        <dbReference type="EMBL" id="TWT87127.1"/>
    </source>
</evidence>
<dbReference type="Pfam" id="PF18911">
    <property type="entry name" value="PKD_4"/>
    <property type="match status" value="1"/>
</dbReference>
<evidence type="ECO:0000313" key="3">
    <source>
        <dbReference type="Proteomes" id="UP000315440"/>
    </source>
</evidence>
<dbReference type="PROSITE" id="PS50093">
    <property type="entry name" value="PKD"/>
    <property type="match status" value="2"/>
</dbReference>
<comment type="caution">
    <text evidence="2">The sequence shown here is derived from an EMBL/GenBank/DDBJ whole genome shotgun (WGS) entry which is preliminary data.</text>
</comment>
<sequence length="1273" mass="133998">MARRRTLSKRIEHLERRELLSATVFEHDGIAYFLDQSDPGFARYDIASEQWIAPIDLTSASGLPTAAHADDEGLYVAYGKSVYRYGLDGSDQTPVINTQYDVRRIHTDGDLLFVNHSTGLYARVVSLDKATNTVIDTMDSYIDSIYGSSIDTESNRIFGRTSGVSPSDITYVSYSDSGDLLANAGSPYHGDYPGASQTWVFDDQSKVVDSSGTIYTTALQYANSFGSSVTDIDFVGGQVPIVLSGSTLTAYSAGILPTGSASVGGSPSDLFVNDTSAIVFEAVAGGWSETVVPLTSLSAPEPGEPVSPIGLPFTPDKIEIAANGTVLLFSKQHASIFRYDAAGQVWGETIPVVGSPLHMTYSSDLNAIYLSYDTGLIRKIDLDSELLAAEPFATLPSRPHGISAAGDLLFAADPSGAWESHYVIGSDGAVLANKEWTHASAEYVWSDATRRMYYFTQWSPRDLEYVEIGGSGSFGAVREAPQHSSAGFTFPIRVSPDGGVVVLGSGVIHDGSTLARLPQALGNSVTDIAWLGSDTHTIRTIGGVAQLQTWSGTNWGESNVAQLSGAAVSLTTVGENRLLAITTDPNGVPKMTVVDETLAVVPKPTPVAIAGEDVRVDLGSSITLDGSMSFDPDNSPGGLTYQWALAEGPGPATFGDDEAAETSFNAEVAGVYYVDLTVSDGQYSSTDTVAVTYRLNLPPIVDTTGSALSGVAQRPAVTLTAAMTTDPNNDPLTYTWSVIDAPNDAVWALGSSTGPIASLATDTPGDYEVQVTASDGVLRDSSVLTVTFAQNAAPTPDASLSDLTGVAGRHAARLDAGASTDPEGDPLTFSWEVIDGPDLSATSLSGATSTVASFAATVAGVYDVQLTANDGLASESVVVQVRIDENQKPTADASLSVTEVVFGSGSVRLDGTASFDPDDLSISYAWRVVASSNGSLPVVSSSTRSIAYLHPVEPGQYAVELQVSDGASSDTDFIIVNVIGNQAPTADASASDTVVVEGNHATLDARRSADPDGDPLAFSWTIVASSSETLPTIDDADSETAKLLRPTKGTHLVQLIVSDGIASDEDFVLITTRERYHHAWTGDFNGDGWVNAADFTLFRDMRDSAVVPYTYADATGDGWIDDADYAMWRASYGDNPGADADAARLLAASSPSLLSETITDADSVTLEPTRDVATLTAESVDETLRMPQADVTSAGGRSSYRGRVRSPLAQALVPAPSSDSNLLLAIDAAVVAINDEASPNQWDFSDEQRDRPVTTEDAILEPIAFEAAFGSRQ</sequence>
<dbReference type="EC" id="3.2.1.14" evidence="2"/>
<gene>
    <name evidence="2" type="primary">chiA</name>
    <name evidence="2" type="ORF">Mal64_26620</name>
</gene>
<keyword evidence="2" id="KW-0326">Glycosidase</keyword>
<dbReference type="RefSeq" id="WP_146400992.1">
    <property type="nucleotide sequence ID" value="NZ_SJPQ01000003.1"/>
</dbReference>
<dbReference type="InterPro" id="IPR036439">
    <property type="entry name" value="Dockerin_dom_sf"/>
</dbReference>
<dbReference type="Pfam" id="PF22352">
    <property type="entry name" value="K319L-like_PKD"/>
    <property type="match status" value="1"/>
</dbReference>
<accession>A0A5C5ZJD6</accession>
<protein>
    <submittedName>
        <fullName evidence="2">Chitinase A</fullName>
        <ecNumber evidence="2">3.2.1.14</ecNumber>
    </submittedName>
</protein>
<reference evidence="2 3" key="1">
    <citation type="submission" date="2019-02" db="EMBL/GenBank/DDBJ databases">
        <title>Deep-cultivation of Planctomycetes and their phenomic and genomic characterization uncovers novel biology.</title>
        <authorList>
            <person name="Wiegand S."/>
            <person name="Jogler M."/>
            <person name="Boedeker C."/>
            <person name="Pinto D."/>
            <person name="Vollmers J."/>
            <person name="Rivas-Marin E."/>
            <person name="Kohn T."/>
            <person name="Peeters S.H."/>
            <person name="Heuer A."/>
            <person name="Rast P."/>
            <person name="Oberbeckmann S."/>
            <person name="Bunk B."/>
            <person name="Jeske O."/>
            <person name="Meyerdierks A."/>
            <person name="Storesund J.E."/>
            <person name="Kallscheuer N."/>
            <person name="Luecker S."/>
            <person name="Lage O.M."/>
            <person name="Pohl T."/>
            <person name="Merkel B.J."/>
            <person name="Hornburger P."/>
            <person name="Mueller R.-W."/>
            <person name="Bruemmer F."/>
            <person name="Labrenz M."/>
            <person name="Spormann A.M."/>
            <person name="Op Den Camp H."/>
            <person name="Overmann J."/>
            <person name="Amann R."/>
            <person name="Jetten M.S.M."/>
            <person name="Mascher T."/>
            <person name="Medema M.H."/>
            <person name="Devos D.P."/>
            <person name="Kaster A.-K."/>
            <person name="Ovreas L."/>
            <person name="Rohde M."/>
            <person name="Galperin M.Y."/>
            <person name="Jogler C."/>
        </authorList>
    </citation>
    <scope>NUCLEOTIDE SEQUENCE [LARGE SCALE GENOMIC DNA]</scope>
    <source>
        <strain evidence="2 3">Mal64</strain>
    </source>
</reference>
<dbReference type="InterPro" id="IPR029865">
    <property type="entry name" value="KIAA0319-like"/>
</dbReference>
<organism evidence="2 3">
    <name type="scientific">Pseudobythopirellula maris</name>
    <dbReference type="NCBI Taxonomy" id="2527991"/>
    <lineage>
        <taxon>Bacteria</taxon>
        <taxon>Pseudomonadati</taxon>
        <taxon>Planctomycetota</taxon>
        <taxon>Planctomycetia</taxon>
        <taxon>Pirellulales</taxon>
        <taxon>Lacipirellulaceae</taxon>
        <taxon>Pseudobythopirellula</taxon>
    </lineage>
</organism>
<dbReference type="Proteomes" id="UP000315440">
    <property type="component" value="Unassembled WGS sequence"/>
</dbReference>
<dbReference type="GO" id="GO:0008843">
    <property type="term" value="F:endochitinase activity"/>
    <property type="evidence" value="ECO:0007669"/>
    <property type="project" value="UniProtKB-EC"/>
</dbReference>
<dbReference type="InterPro" id="IPR022409">
    <property type="entry name" value="PKD/Chitinase_dom"/>
</dbReference>
<dbReference type="PANTHER" id="PTHR46182:SF2">
    <property type="entry name" value="FI19480P1"/>
    <property type="match status" value="1"/>
</dbReference>
<dbReference type="Pfam" id="PF00801">
    <property type="entry name" value="PKD"/>
    <property type="match status" value="1"/>
</dbReference>
<dbReference type="Gene3D" id="1.10.1330.10">
    <property type="entry name" value="Dockerin domain"/>
    <property type="match status" value="1"/>
</dbReference>
<dbReference type="Gene3D" id="2.60.40.10">
    <property type="entry name" value="Immunoglobulins"/>
    <property type="match status" value="5"/>
</dbReference>
<dbReference type="InterPro" id="IPR000601">
    <property type="entry name" value="PKD_dom"/>
</dbReference>
<name>A0A5C5ZJD6_9BACT</name>
<evidence type="ECO:0000259" key="1">
    <source>
        <dbReference type="PROSITE" id="PS50093"/>
    </source>
</evidence>
<dbReference type="EMBL" id="SJPQ01000003">
    <property type="protein sequence ID" value="TWT87127.1"/>
    <property type="molecule type" value="Genomic_DNA"/>
</dbReference>